<reference evidence="1" key="1">
    <citation type="submission" date="2018-05" db="EMBL/GenBank/DDBJ databases">
        <authorList>
            <person name="Lanie J.A."/>
            <person name="Ng W.-L."/>
            <person name="Kazmierczak K.M."/>
            <person name="Andrzejewski T.M."/>
            <person name="Davidsen T.M."/>
            <person name="Wayne K.J."/>
            <person name="Tettelin H."/>
            <person name="Glass J.I."/>
            <person name="Rusch D."/>
            <person name="Podicherti R."/>
            <person name="Tsui H.-C.T."/>
            <person name="Winkler M.E."/>
        </authorList>
    </citation>
    <scope>NUCLEOTIDE SEQUENCE</scope>
</reference>
<feature type="non-terminal residue" evidence="1">
    <location>
        <position position="1"/>
    </location>
</feature>
<dbReference type="EMBL" id="UINC01014478">
    <property type="protein sequence ID" value="SVA61718.1"/>
    <property type="molecule type" value="Genomic_DNA"/>
</dbReference>
<sequence length="25" mass="2687">VSQASKIGSTAELRQAIEEMPISQI</sequence>
<accession>A0A381XAL3</accession>
<organism evidence="1">
    <name type="scientific">marine metagenome</name>
    <dbReference type="NCBI Taxonomy" id="408172"/>
    <lineage>
        <taxon>unclassified sequences</taxon>
        <taxon>metagenomes</taxon>
        <taxon>ecological metagenomes</taxon>
    </lineage>
</organism>
<gene>
    <name evidence="1" type="ORF">METZ01_LOCUS114572</name>
</gene>
<dbReference type="AlphaFoldDB" id="A0A381XAL3"/>
<name>A0A381XAL3_9ZZZZ</name>
<feature type="non-terminal residue" evidence="1">
    <location>
        <position position="25"/>
    </location>
</feature>
<evidence type="ECO:0000313" key="1">
    <source>
        <dbReference type="EMBL" id="SVA61718.1"/>
    </source>
</evidence>
<protein>
    <submittedName>
        <fullName evidence="1">Uncharacterized protein</fullName>
    </submittedName>
</protein>
<proteinExistence type="predicted"/>